<keyword evidence="1" id="KW-1133">Transmembrane helix</keyword>
<keyword evidence="1" id="KW-0812">Transmembrane</keyword>
<keyword evidence="1" id="KW-0472">Membrane</keyword>
<gene>
    <name evidence="3" type="ORF">SDC9_03017</name>
</gene>
<reference evidence="3" key="1">
    <citation type="submission" date="2019-08" db="EMBL/GenBank/DDBJ databases">
        <authorList>
            <person name="Kucharzyk K."/>
            <person name="Murdoch R.W."/>
            <person name="Higgins S."/>
            <person name="Loffler F."/>
        </authorList>
    </citation>
    <scope>NUCLEOTIDE SEQUENCE</scope>
</reference>
<sequence>MIAIFVFLLYIYIYVSNQTGTDLLNTGQHKKLTRLKILGWLLPVLLGLCVLSGIYLAAQQANLSSYLDDISRTGFVIPSYVHLCEEAIDQAIIGLDILLAASFVCGMFYLHLSHAYYVNLYLITPRYRSSRAFSGFLIPVVNVVFPLLFTAETWQLSKLMPETQNALPEYKINLLLKIWWILCLLAVTFFILPQVLSLVLPDSAPAREYVANLFTAMTVMAASGSSLLLFSYLNTRLKYTS</sequence>
<dbReference type="EMBL" id="VSSQ01000005">
    <property type="protein sequence ID" value="MPL57511.1"/>
    <property type="molecule type" value="Genomic_DNA"/>
</dbReference>
<accession>A0A644SV10</accession>
<feature type="domain" description="DUF4328" evidence="2">
    <location>
        <begin position="101"/>
        <end position="220"/>
    </location>
</feature>
<organism evidence="3">
    <name type="scientific">bioreactor metagenome</name>
    <dbReference type="NCBI Taxonomy" id="1076179"/>
    <lineage>
        <taxon>unclassified sequences</taxon>
        <taxon>metagenomes</taxon>
        <taxon>ecological metagenomes</taxon>
    </lineage>
</organism>
<feature type="transmembrane region" description="Helical" evidence="1">
    <location>
        <begin position="178"/>
        <end position="200"/>
    </location>
</feature>
<feature type="transmembrane region" description="Helical" evidence="1">
    <location>
        <begin position="91"/>
        <end position="112"/>
    </location>
</feature>
<name>A0A644SV10_9ZZZZ</name>
<dbReference type="InterPro" id="IPR025565">
    <property type="entry name" value="DUF4328"/>
</dbReference>
<proteinExistence type="predicted"/>
<protein>
    <recommendedName>
        <fullName evidence="2">DUF4328 domain-containing protein</fullName>
    </recommendedName>
</protein>
<dbReference type="Pfam" id="PF14219">
    <property type="entry name" value="DUF4328"/>
    <property type="match status" value="1"/>
</dbReference>
<feature type="transmembrane region" description="Helical" evidence="1">
    <location>
        <begin position="212"/>
        <end position="233"/>
    </location>
</feature>
<comment type="caution">
    <text evidence="3">The sequence shown here is derived from an EMBL/GenBank/DDBJ whole genome shotgun (WGS) entry which is preliminary data.</text>
</comment>
<feature type="transmembrane region" description="Helical" evidence="1">
    <location>
        <begin position="37"/>
        <end position="58"/>
    </location>
</feature>
<evidence type="ECO:0000256" key="1">
    <source>
        <dbReference type="SAM" id="Phobius"/>
    </source>
</evidence>
<evidence type="ECO:0000313" key="3">
    <source>
        <dbReference type="EMBL" id="MPL57511.1"/>
    </source>
</evidence>
<evidence type="ECO:0000259" key="2">
    <source>
        <dbReference type="Pfam" id="PF14219"/>
    </source>
</evidence>
<dbReference type="AlphaFoldDB" id="A0A644SV10"/>
<feature type="transmembrane region" description="Helical" evidence="1">
    <location>
        <begin position="132"/>
        <end position="151"/>
    </location>
</feature>